<accession>B9IKC6</accession>
<dbReference type="SMR" id="B9IKC6"/>
<dbReference type="InterPro" id="IPR002110">
    <property type="entry name" value="Ankyrin_rpt"/>
</dbReference>
<dbReference type="Gramene" id="Potri.018G050600.1.v4.1">
    <property type="protein sequence ID" value="Potri.018G050600.1.v4.1"/>
    <property type="gene ID" value="Potri.018G050600.v4.1"/>
</dbReference>
<reference evidence="2 3" key="1">
    <citation type="journal article" date="2006" name="Science">
        <title>The genome of black cottonwood, Populus trichocarpa (Torr. &amp; Gray).</title>
        <authorList>
            <person name="Tuskan G.A."/>
            <person name="Difazio S."/>
            <person name="Jansson S."/>
            <person name="Bohlmann J."/>
            <person name="Grigoriev I."/>
            <person name="Hellsten U."/>
            <person name="Putnam N."/>
            <person name="Ralph S."/>
            <person name="Rombauts S."/>
            <person name="Salamov A."/>
            <person name="Schein J."/>
            <person name="Sterck L."/>
            <person name="Aerts A."/>
            <person name="Bhalerao R.R."/>
            <person name="Bhalerao R.P."/>
            <person name="Blaudez D."/>
            <person name="Boerjan W."/>
            <person name="Brun A."/>
            <person name="Brunner A."/>
            <person name="Busov V."/>
            <person name="Campbell M."/>
            <person name="Carlson J."/>
            <person name="Chalot M."/>
            <person name="Chapman J."/>
            <person name="Chen G.L."/>
            <person name="Cooper D."/>
            <person name="Coutinho P.M."/>
            <person name="Couturier J."/>
            <person name="Covert S."/>
            <person name="Cronk Q."/>
            <person name="Cunningham R."/>
            <person name="Davis J."/>
            <person name="Degroeve S."/>
            <person name="Dejardin A."/>
            <person name="Depamphilis C."/>
            <person name="Detter J."/>
            <person name="Dirks B."/>
            <person name="Dubchak I."/>
            <person name="Duplessis S."/>
            <person name="Ehlting J."/>
            <person name="Ellis B."/>
            <person name="Gendler K."/>
            <person name="Goodstein D."/>
            <person name="Gribskov M."/>
            <person name="Grimwood J."/>
            <person name="Groover A."/>
            <person name="Gunter L."/>
            <person name="Hamberger B."/>
            <person name="Heinze B."/>
            <person name="Helariutta Y."/>
            <person name="Henrissat B."/>
            <person name="Holligan D."/>
            <person name="Holt R."/>
            <person name="Huang W."/>
            <person name="Islam-Faridi N."/>
            <person name="Jones S."/>
            <person name="Jones-Rhoades M."/>
            <person name="Jorgensen R."/>
            <person name="Joshi C."/>
            <person name="Kangasjarvi J."/>
            <person name="Karlsson J."/>
            <person name="Kelleher C."/>
            <person name="Kirkpatrick R."/>
            <person name="Kirst M."/>
            <person name="Kohler A."/>
            <person name="Kalluri U."/>
            <person name="Larimer F."/>
            <person name="Leebens-Mack J."/>
            <person name="Leple J.C."/>
            <person name="Locascio P."/>
            <person name="Lou Y."/>
            <person name="Lucas S."/>
            <person name="Martin F."/>
            <person name="Montanini B."/>
            <person name="Napoli C."/>
            <person name="Nelson D.R."/>
            <person name="Nelson C."/>
            <person name="Nieminen K."/>
            <person name="Nilsson O."/>
            <person name="Pereda V."/>
            <person name="Peter G."/>
            <person name="Philippe R."/>
            <person name="Pilate G."/>
            <person name="Poliakov A."/>
            <person name="Razumovskaya J."/>
            <person name="Richardson P."/>
            <person name="Rinaldi C."/>
            <person name="Ritland K."/>
            <person name="Rouze P."/>
            <person name="Ryaboy D."/>
            <person name="Schmutz J."/>
            <person name="Schrader J."/>
            <person name="Segerman B."/>
            <person name="Shin H."/>
            <person name="Siddiqui A."/>
            <person name="Sterky F."/>
            <person name="Terry A."/>
            <person name="Tsai C.J."/>
            <person name="Uberbacher E."/>
            <person name="Unneberg P."/>
            <person name="Vahala J."/>
            <person name="Wall K."/>
            <person name="Wessler S."/>
            <person name="Yang G."/>
            <person name="Yin T."/>
            <person name="Douglas C."/>
            <person name="Marra M."/>
            <person name="Sandberg G."/>
            <person name="Van de Peer Y."/>
            <person name="Rokhsar D."/>
        </authorList>
    </citation>
    <scope>NUCLEOTIDE SEQUENCE [LARGE SCALE GENOMIC DNA]</scope>
    <source>
        <strain evidence="3">cv. Nisqually</strain>
    </source>
</reference>
<dbReference type="SMART" id="SM00248">
    <property type="entry name" value="ANK"/>
    <property type="match status" value="3"/>
</dbReference>
<dbReference type="InParanoid" id="B9IKC6"/>
<evidence type="ECO:0000256" key="1">
    <source>
        <dbReference type="PROSITE-ProRule" id="PRU00023"/>
    </source>
</evidence>
<dbReference type="InterPro" id="IPR036770">
    <property type="entry name" value="Ankyrin_rpt-contain_sf"/>
</dbReference>
<proteinExistence type="predicted"/>
<dbReference type="PANTHER" id="PTHR24128:SF101">
    <property type="entry name" value="ANKYRIN REPEAT-CONTAINING PROTEIN BDA1-LIKE"/>
    <property type="match status" value="1"/>
</dbReference>
<dbReference type="Proteomes" id="UP000006729">
    <property type="component" value="Chromosome 18"/>
</dbReference>
<dbReference type="Gene3D" id="1.25.40.20">
    <property type="entry name" value="Ankyrin repeat-containing domain"/>
    <property type="match status" value="1"/>
</dbReference>
<dbReference type="eggNOG" id="KOG0504">
    <property type="taxonomic scope" value="Eukaryota"/>
</dbReference>
<keyword evidence="1" id="KW-0040">ANK repeat</keyword>
<feature type="repeat" description="ANK" evidence="1">
    <location>
        <begin position="99"/>
        <end position="121"/>
    </location>
</feature>
<dbReference type="EMBL" id="CM009307">
    <property type="protein sequence ID" value="PNS92726.1"/>
    <property type="molecule type" value="Genomic_DNA"/>
</dbReference>
<keyword evidence="3" id="KW-1185">Reference proteome</keyword>
<dbReference type="AlphaFoldDB" id="B9IKC6"/>
<dbReference type="STRING" id="3694.B9IKC6"/>
<dbReference type="PROSITE" id="PS50297">
    <property type="entry name" value="ANK_REP_REGION"/>
    <property type="match status" value="1"/>
</dbReference>
<dbReference type="HOGENOM" id="CLU_000134_47_2_1"/>
<organism evidence="2 3">
    <name type="scientific">Populus trichocarpa</name>
    <name type="common">Western balsam poplar</name>
    <name type="synonym">Populus balsamifera subsp. trichocarpa</name>
    <dbReference type="NCBI Taxonomy" id="3694"/>
    <lineage>
        <taxon>Eukaryota</taxon>
        <taxon>Viridiplantae</taxon>
        <taxon>Streptophyta</taxon>
        <taxon>Embryophyta</taxon>
        <taxon>Tracheophyta</taxon>
        <taxon>Spermatophyta</taxon>
        <taxon>Magnoliopsida</taxon>
        <taxon>eudicotyledons</taxon>
        <taxon>Gunneridae</taxon>
        <taxon>Pentapetalae</taxon>
        <taxon>rosids</taxon>
        <taxon>fabids</taxon>
        <taxon>Malpighiales</taxon>
        <taxon>Salicaceae</taxon>
        <taxon>Saliceae</taxon>
        <taxon>Populus</taxon>
    </lineage>
</organism>
<dbReference type="OrthoDB" id="1585477at2759"/>
<dbReference type="SUPFAM" id="SSF48403">
    <property type="entry name" value="Ankyrin repeat"/>
    <property type="match status" value="1"/>
</dbReference>
<dbReference type="KEGG" id="pop:7463763"/>
<gene>
    <name evidence="2" type="ORF">POPTR_018G050600</name>
</gene>
<dbReference type="PROSITE" id="PS50088">
    <property type="entry name" value="ANK_REPEAT"/>
    <property type="match status" value="1"/>
</dbReference>
<dbReference type="PANTHER" id="PTHR24128">
    <property type="entry name" value="HOMEOBOX PROTEIN WARIAI"/>
    <property type="match status" value="1"/>
</dbReference>
<dbReference type="OMA" id="LINAMPE"/>
<protein>
    <submittedName>
        <fullName evidence="2">Uncharacterized protein</fullName>
    </submittedName>
</protein>
<name>B9IKC6_POPTR</name>
<evidence type="ECO:0000313" key="2">
    <source>
        <dbReference type="EMBL" id="PNS92726.1"/>
    </source>
</evidence>
<dbReference type="Pfam" id="PF12796">
    <property type="entry name" value="Ank_2"/>
    <property type="match status" value="1"/>
</dbReference>
<sequence length="185" mass="20657">MGTPLTSEANSLQRLLEEDKLVLDGFTRDCFAETPLHISAMLGHLEFKRNISSQTPVFAKELDFRRISTLLLATANGHLELVKALLLVNPDMCYAQDRDGQSPLHIAVIKSRVDVSKELVQTKPEAVLLRTERGETILHLCVKHYQIDALKFLVETIKESGFTSSKDEDGSTVLQLAVADREIEV</sequence>
<evidence type="ECO:0000313" key="3">
    <source>
        <dbReference type="Proteomes" id="UP000006729"/>
    </source>
</evidence>